<dbReference type="GO" id="GO:0016757">
    <property type="term" value="F:glycosyltransferase activity"/>
    <property type="evidence" value="ECO:0007669"/>
    <property type="project" value="UniProtKB-KW"/>
</dbReference>
<evidence type="ECO:0000256" key="1">
    <source>
        <dbReference type="ARBA" id="ARBA00004776"/>
    </source>
</evidence>
<dbReference type="InterPro" id="IPR029044">
    <property type="entry name" value="Nucleotide-diphossugar_trans"/>
</dbReference>
<dbReference type="Gene3D" id="3.90.550.10">
    <property type="entry name" value="Spore Coat Polysaccharide Biosynthesis Protein SpsA, Chain A"/>
    <property type="match status" value="1"/>
</dbReference>
<comment type="similarity">
    <text evidence="2">Belongs to the glycosyltransferase 2 family.</text>
</comment>
<dbReference type="PANTHER" id="PTHR43179:SF12">
    <property type="entry name" value="GALACTOFURANOSYLTRANSFERASE GLFT2"/>
    <property type="match status" value="1"/>
</dbReference>
<dbReference type="OrthoDB" id="9813495at2"/>
<keyword evidence="7" id="KW-1185">Reference proteome</keyword>
<keyword evidence="5" id="KW-1133">Transmembrane helix</keyword>
<evidence type="ECO:0000256" key="3">
    <source>
        <dbReference type="ARBA" id="ARBA00022676"/>
    </source>
</evidence>
<dbReference type="SUPFAM" id="SSF53448">
    <property type="entry name" value="Nucleotide-diphospho-sugar transferases"/>
    <property type="match status" value="1"/>
</dbReference>
<dbReference type="RefSeq" id="WP_095723424.1">
    <property type="nucleotide sequence ID" value="NZ_NTFS01000261.1"/>
</dbReference>
<name>A0A2A2TEW9_9CYAN</name>
<evidence type="ECO:0000313" key="7">
    <source>
        <dbReference type="Proteomes" id="UP000218238"/>
    </source>
</evidence>
<reference evidence="6 7" key="1">
    <citation type="submission" date="2017-08" db="EMBL/GenBank/DDBJ databases">
        <title>Draft genome sequence of filamentous cyanobacterium Calothrix elsteri CCALA 953.</title>
        <authorList>
            <person name="Gagunashvili A.N."/>
            <person name="Elster J."/>
            <person name="Andresson O.S."/>
        </authorList>
    </citation>
    <scope>NUCLEOTIDE SEQUENCE [LARGE SCALE GENOMIC DNA]</scope>
    <source>
        <strain evidence="6 7">CCALA 953</strain>
    </source>
</reference>
<protein>
    <submittedName>
        <fullName evidence="6">Glycosyl transferase</fullName>
    </submittedName>
</protein>
<feature type="non-terminal residue" evidence="6">
    <location>
        <position position="1"/>
    </location>
</feature>
<feature type="transmembrane region" description="Helical" evidence="5">
    <location>
        <begin position="181"/>
        <end position="201"/>
    </location>
</feature>
<dbReference type="AlphaFoldDB" id="A0A2A2TEW9"/>
<evidence type="ECO:0000256" key="4">
    <source>
        <dbReference type="ARBA" id="ARBA00022679"/>
    </source>
</evidence>
<dbReference type="Proteomes" id="UP000218238">
    <property type="component" value="Unassembled WGS sequence"/>
</dbReference>
<comment type="pathway">
    <text evidence="1">Cell wall biogenesis; cell wall polysaccharide biosynthesis.</text>
</comment>
<keyword evidence="5" id="KW-0812">Transmembrane</keyword>
<dbReference type="EMBL" id="NTFS01000261">
    <property type="protein sequence ID" value="PAX52263.1"/>
    <property type="molecule type" value="Genomic_DNA"/>
</dbReference>
<evidence type="ECO:0000256" key="5">
    <source>
        <dbReference type="SAM" id="Phobius"/>
    </source>
</evidence>
<sequence>NIGFGSACNFAIKWIYNQDKNAIIWLINPDAYFVDSSYSQVQHFLNNHPKISILGTIIRTPINEIWFAGGNFSKLTGTVSIVDLLTHSNVDYVDCDWVSGCSLIINLCNFDECPLFDTNYFLYYEDFDFCQRYAIDGHKIAVTKQLNVVHQPSSITNKHIQQKIQHSTYSYLLTLERYTNILVFLIRFIKLIIFASILIFIKPKISLGKFHAVFLYCRDRIKTSLSSIFRSN</sequence>
<organism evidence="6 7">
    <name type="scientific">Brunnivagina elsteri CCALA 953</name>
    <dbReference type="NCBI Taxonomy" id="987040"/>
    <lineage>
        <taxon>Bacteria</taxon>
        <taxon>Bacillati</taxon>
        <taxon>Cyanobacteriota</taxon>
        <taxon>Cyanophyceae</taxon>
        <taxon>Nostocales</taxon>
        <taxon>Calotrichaceae</taxon>
        <taxon>Brunnivagina</taxon>
    </lineage>
</organism>
<dbReference type="PANTHER" id="PTHR43179">
    <property type="entry name" value="RHAMNOSYLTRANSFERASE WBBL"/>
    <property type="match status" value="1"/>
</dbReference>
<gene>
    <name evidence="6" type="ORF">CK510_20300</name>
</gene>
<proteinExistence type="inferred from homology"/>
<keyword evidence="3" id="KW-0328">Glycosyltransferase</keyword>
<evidence type="ECO:0000313" key="6">
    <source>
        <dbReference type="EMBL" id="PAX52263.1"/>
    </source>
</evidence>
<keyword evidence="4 6" id="KW-0808">Transferase</keyword>
<accession>A0A2A2TEW9</accession>
<evidence type="ECO:0000256" key="2">
    <source>
        <dbReference type="ARBA" id="ARBA00006739"/>
    </source>
</evidence>
<keyword evidence="5" id="KW-0472">Membrane</keyword>
<comment type="caution">
    <text evidence="6">The sequence shown here is derived from an EMBL/GenBank/DDBJ whole genome shotgun (WGS) entry which is preliminary data.</text>
</comment>